<organism evidence="2 3">
    <name type="scientific">Devosia pacifica</name>
    <dbReference type="NCBI Taxonomy" id="1335967"/>
    <lineage>
        <taxon>Bacteria</taxon>
        <taxon>Pseudomonadati</taxon>
        <taxon>Pseudomonadota</taxon>
        <taxon>Alphaproteobacteria</taxon>
        <taxon>Hyphomicrobiales</taxon>
        <taxon>Devosiaceae</taxon>
        <taxon>Devosia</taxon>
    </lineage>
</organism>
<feature type="transmembrane region" description="Helical" evidence="1">
    <location>
        <begin position="176"/>
        <end position="197"/>
    </location>
</feature>
<feature type="transmembrane region" description="Helical" evidence="1">
    <location>
        <begin position="148"/>
        <end position="167"/>
    </location>
</feature>
<proteinExistence type="predicted"/>
<dbReference type="EMBL" id="BMZE01000002">
    <property type="protein sequence ID" value="GHA21792.1"/>
    <property type="molecule type" value="Genomic_DNA"/>
</dbReference>
<feature type="transmembrane region" description="Helical" evidence="1">
    <location>
        <begin position="12"/>
        <end position="30"/>
    </location>
</feature>
<evidence type="ECO:0000256" key="1">
    <source>
        <dbReference type="SAM" id="Phobius"/>
    </source>
</evidence>
<keyword evidence="1" id="KW-0472">Membrane</keyword>
<dbReference type="Pfam" id="PF14329">
    <property type="entry name" value="DUF4386"/>
    <property type="match status" value="1"/>
</dbReference>
<keyword evidence="1" id="KW-1133">Transmembrane helix</keyword>
<dbReference type="AlphaFoldDB" id="A0A918VT96"/>
<feature type="transmembrane region" description="Helical" evidence="1">
    <location>
        <begin position="203"/>
        <end position="227"/>
    </location>
</feature>
<name>A0A918VT96_9HYPH</name>
<reference evidence="2" key="2">
    <citation type="submission" date="2020-09" db="EMBL/GenBank/DDBJ databases">
        <authorList>
            <person name="Sun Q."/>
            <person name="Kim S."/>
        </authorList>
    </citation>
    <scope>NUCLEOTIDE SEQUENCE</scope>
    <source>
        <strain evidence="2">KCTC 32437</strain>
    </source>
</reference>
<feature type="transmembrane region" description="Helical" evidence="1">
    <location>
        <begin position="90"/>
        <end position="110"/>
    </location>
</feature>
<keyword evidence="1" id="KW-0812">Transmembrane</keyword>
<feature type="transmembrane region" description="Helical" evidence="1">
    <location>
        <begin position="62"/>
        <end position="83"/>
    </location>
</feature>
<reference evidence="2" key="1">
    <citation type="journal article" date="2014" name="Int. J. Syst. Evol. Microbiol.">
        <title>Complete genome sequence of Corynebacterium casei LMG S-19264T (=DSM 44701T), isolated from a smear-ripened cheese.</title>
        <authorList>
            <consortium name="US DOE Joint Genome Institute (JGI-PGF)"/>
            <person name="Walter F."/>
            <person name="Albersmeier A."/>
            <person name="Kalinowski J."/>
            <person name="Ruckert C."/>
        </authorList>
    </citation>
    <scope>NUCLEOTIDE SEQUENCE</scope>
    <source>
        <strain evidence="2">KCTC 32437</strain>
    </source>
</reference>
<dbReference type="Proteomes" id="UP000646579">
    <property type="component" value="Unassembled WGS sequence"/>
</dbReference>
<gene>
    <name evidence="2" type="ORF">GCM10007989_16410</name>
</gene>
<evidence type="ECO:0000313" key="2">
    <source>
        <dbReference type="EMBL" id="GHA21792.1"/>
    </source>
</evidence>
<dbReference type="RefSeq" id="WP_189425143.1">
    <property type="nucleotide sequence ID" value="NZ_BMZE01000002.1"/>
</dbReference>
<evidence type="ECO:0000313" key="3">
    <source>
        <dbReference type="Proteomes" id="UP000646579"/>
    </source>
</evidence>
<accession>A0A918VT96</accession>
<comment type="caution">
    <text evidence="2">The sequence shown here is derived from an EMBL/GenBank/DDBJ whole genome shotgun (WGS) entry which is preliminary data.</text>
</comment>
<sequence length="235" mass="24693">MRTQFTHADFKTARLAGLLYLIIIVCGIFSEVALRGPLVDFANAGSTATAILGALDAYRLSIAADIVMAIADAGLAILLFVLFRPVAPRLALAAMIFRLIQSVMIGINLMNMQAALLLIAGGQDLSGLASGTAEALALLFLNMHAHGYDLGLIFFGINSLMTGVLILRSGLVHKSIGVGVALAGAVYLMGSGLRFFAPEFYDVFASAYAIPVVTETAFCVALLLVGLRSLRTQAA</sequence>
<keyword evidence="3" id="KW-1185">Reference proteome</keyword>
<protein>
    <submittedName>
        <fullName evidence="2">DUF4386 domain-containing protein</fullName>
    </submittedName>
</protein>
<dbReference type="InterPro" id="IPR025495">
    <property type="entry name" value="DUF4386"/>
</dbReference>